<sequence>MLGPLNLSQIINDCYIAIVFYSKANA</sequence>
<dbReference type="Proteomes" id="UP000006843">
    <property type="component" value="Chromosome I"/>
</dbReference>
<protein>
    <submittedName>
        <fullName evidence="1">Orphan protein</fullName>
    </submittedName>
</protein>
<evidence type="ECO:0000313" key="1">
    <source>
        <dbReference type="EMBL" id="CAI86020.1"/>
    </source>
</evidence>
<dbReference type="HOGENOM" id="CLU_3416971_0_0_6"/>
<proteinExistence type="predicted"/>
<dbReference type="EMBL" id="CR954246">
    <property type="protein sequence ID" value="CAI86020.1"/>
    <property type="molecule type" value="Genomic_DNA"/>
</dbReference>
<dbReference type="AlphaFoldDB" id="Q3IED1"/>
<dbReference type="STRING" id="326442.PSHAa0941"/>
<organism evidence="1 2">
    <name type="scientific">Pseudoalteromonas translucida (strain TAC 125)</name>
    <dbReference type="NCBI Taxonomy" id="326442"/>
    <lineage>
        <taxon>Bacteria</taxon>
        <taxon>Pseudomonadati</taxon>
        <taxon>Pseudomonadota</taxon>
        <taxon>Gammaproteobacteria</taxon>
        <taxon>Alteromonadales</taxon>
        <taxon>Pseudoalteromonadaceae</taxon>
        <taxon>Pseudoalteromonas</taxon>
    </lineage>
</organism>
<gene>
    <name evidence="1" type="ordered locus">PSHAa0941</name>
</gene>
<dbReference type="KEGG" id="pha:PSHAa0941"/>
<keyword evidence="2" id="KW-1185">Reference proteome</keyword>
<accession>Q3IED1</accession>
<reference evidence="1 2" key="1">
    <citation type="journal article" date="2005" name="Genome Res.">
        <title>Coping with cold: the genome of the versatile marine Antarctica bacterium Pseudoalteromonas haloplanktis TAC125.</title>
        <authorList>
            <person name="Medigue C."/>
            <person name="Krin E."/>
            <person name="Pascal G."/>
            <person name="Barbe V."/>
            <person name="Bernsel A."/>
            <person name="Bertin P."/>
            <person name="Cheung F."/>
            <person name="Cruveiller S."/>
            <person name="Damico S."/>
            <person name="Duilio A."/>
            <person name="Fang G."/>
            <person name="Feller G."/>
            <person name="Mangenot S."/>
            <person name="Marino G."/>
            <person name="Nilsson J."/>
            <person name="Parilli E."/>
            <person name="Rocha E."/>
            <person name="Rouy Z."/>
            <person name="Sekowska A."/>
            <person name="Tutino M.L."/>
            <person name="Vallenet D."/>
            <person name="von Heijne G."/>
            <person name="Danchin A."/>
        </authorList>
    </citation>
    <scope>NUCLEOTIDE SEQUENCE [LARGE SCALE GENOMIC DNA]</scope>
    <source>
        <strain evidence="2">TAC 125</strain>
    </source>
</reference>
<name>Q3IED1_PSET1</name>
<evidence type="ECO:0000313" key="2">
    <source>
        <dbReference type="Proteomes" id="UP000006843"/>
    </source>
</evidence>